<dbReference type="Pfam" id="PF00635">
    <property type="entry name" value="Motile_Sperm"/>
    <property type="match status" value="1"/>
</dbReference>
<evidence type="ECO:0000313" key="10">
    <source>
        <dbReference type="RefSeq" id="XP_035688924.1"/>
    </source>
</evidence>
<dbReference type="GO" id="GO:0061817">
    <property type="term" value="P:endoplasmic reticulum-plasma membrane tethering"/>
    <property type="evidence" value="ECO:0000318"/>
    <property type="project" value="GO_Central"/>
</dbReference>
<dbReference type="InterPro" id="IPR008962">
    <property type="entry name" value="PapD-like_sf"/>
</dbReference>
<dbReference type="InterPro" id="IPR016763">
    <property type="entry name" value="VAP"/>
</dbReference>
<dbReference type="eggNOG" id="KOG0439">
    <property type="taxonomic scope" value="Eukaryota"/>
</dbReference>
<name>C3Z8I1_BRAFL</name>
<evidence type="ECO:0000256" key="1">
    <source>
        <dbReference type="ARBA" id="ARBA00004163"/>
    </source>
</evidence>
<keyword evidence="3" id="KW-0812">Transmembrane</keyword>
<accession>C3Z8I1</accession>
<dbReference type="OrthoDB" id="10022288at2759"/>
<dbReference type="PROSITE" id="PS50202">
    <property type="entry name" value="MSP"/>
    <property type="match status" value="1"/>
</dbReference>
<protein>
    <submittedName>
        <fullName evidence="10">Vesicle-associated membrane protein-associated protein B/C-like</fullName>
    </submittedName>
</protein>
<dbReference type="GO" id="GO:0090158">
    <property type="term" value="P:endoplasmic reticulum membrane organization"/>
    <property type="evidence" value="ECO:0000318"/>
    <property type="project" value="GO_Central"/>
</dbReference>
<feature type="compositionally biased region" description="Acidic residues" evidence="6">
    <location>
        <begin position="217"/>
        <end position="232"/>
    </location>
</feature>
<keyword evidence="5" id="KW-0472">Membrane</keyword>
<feature type="region of interest" description="Disordered" evidence="6">
    <location>
        <begin position="215"/>
        <end position="243"/>
    </location>
</feature>
<organism>
    <name type="scientific">Branchiostoma floridae</name>
    <name type="common">Florida lancelet</name>
    <name type="synonym">Amphioxus</name>
    <dbReference type="NCBI Taxonomy" id="7739"/>
    <lineage>
        <taxon>Eukaryota</taxon>
        <taxon>Metazoa</taxon>
        <taxon>Chordata</taxon>
        <taxon>Cephalochordata</taxon>
        <taxon>Leptocardii</taxon>
        <taxon>Amphioxiformes</taxon>
        <taxon>Branchiostomatidae</taxon>
        <taxon>Branchiostoma</taxon>
    </lineage>
</organism>
<evidence type="ECO:0000256" key="4">
    <source>
        <dbReference type="ARBA" id="ARBA00022989"/>
    </source>
</evidence>
<dbReference type="GO" id="GO:0005886">
    <property type="term" value="C:plasma membrane"/>
    <property type="evidence" value="ECO:0000318"/>
    <property type="project" value="GO_Central"/>
</dbReference>
<dbReference type="GO" id="GO:0005789">
    <property type="term" value="C:endoplasmic reticulum membrane"/>
    <property type="evidence" value="ECO:0000318"/>
    <property type="project" value="GO_Central"/>
</dbReference>
<dbReference type="Gene3D" id="2.60.40.10">
    <property type="entry name" value="Immunoglobulins"/>
    <property type="match status" value="1"/>
</dbReference>
<evidence type="ECO:0000256" key="3">
    <source>
        <dbReference type="ARBA" id="ARBA00022692"/>
    </source>
</evidence>
<dbReference type="InterPro" id="IPR013783">
    <property type="entry name" value="Ig-like_fold"/>
</dbReference>
<proteinExistence type="inferred from homology"/>
<dbReference type="GeneID" id="118424461"/>
<comment type="subcellular location">
    <subcellularLocation>
        <location evidence="1">Endoplasmic reticulum membrane</location>
        <topology evidence="1">Single-pass type IV membrane protein</topology>
    </subcellularLocation>
</comment>
<dbReference type="Proteomes" id="UP000001554">
    <property type="component" value="Chromosome 10"/>
</dbReference>
<reference evidence="10" key="3">
    <citation type="submission" date="2025-04" db="UniProtKB">
        <authorList>
            <consortium name="RefSeq"/>
        </authorList>
    </citation>
    <scope>IDENTIFICATION</scope>
    <source>
        <strain evidence="10">S238N-H82</strain>
        <tissue evidence="10">Testes</tissue>
    </source>
</reference>
<dbReference type="EMBL" id="GG666594">
    <property type="protein sequence ID" value="EEN51086.1"/>
    <property type="molecule type" value="Genomic_DNA"/>
</dbReference>
<reference evidence="8" key="1">
    <citation type="journal article" date="2008" name="Nature">
        <title>The amphioxus genome and the evolution of the chordate karyotype.</title>
        <authorList>
            <consortium name="US DOE Joint Genome Institute (JGI-PGF)"/>
            <person name="Putnam N.H."/>
            <person name="Butts T."/>
            <person name="Ferrier D.E.K."/>
            <person name="Furlong R.F."/>
            <person name="Hellsten U."/>
            <person name="Kawashima T."/>
            <person name="Robinson-Rechavi M."/>
            <person name="Shoguchi E."/>
            <person name="Terry A."/>
            <person name="Yu J.-K."/>
            <person name="Benito-Gutierrez E.L."/>
            <person name="Dubchak I."/>
            <person name="Garcia-Fernandez J."/>
            <person name="Gibson-Brown J.J."/>
            <person name="Grigoriev I.V."/>
            <person name="Horton A.C."/>
            <person name="de Jong P.J."/>
            <person name="Jurka J."/>
            <person name="Kapitonov V.V."/>
            <person name="Kohara Y."/>
            <person name="Kuroki Y."/>
            <person name="Lindquist E."/>
            <person name="Lucas S."/>
            <person name="Osoegawa K."/>
            <person name="Pennacchio L.A."/>
            <person name="Salamov A.A."/>
            <person name="Satou Y."/>
            <person name="Sauka-Spengler T."/>
            <person name="Schmutz J."/>
            <person name="Shin-I T."/>
            <person name="Toyoda A."/>
            <person name="Bronner-Fraser M."/>
            <person name="Fujiyama A."/>
            <person name="Holland L.Z."/>
            <person name="Holland P.W.H."/>
            <person name="Satoh N."/>
            <person name="Rokhsar D.S."/>
        </authorList>
    </citation>
    <scope>NUCLEOTIDE SEQUENCE [LARGE SCALE GENOMIC DNA]</scope>
    <source>
        <strain evidence="8">S238N-H82</strain>
        <tissue evidence="8">Testes</tissue>
    </source>
</reference>
<feature type="compositionally biased region" description="Low complexity" evidence="6">
    <location>
        <begin position="233"/>
        <end position="243"/>
    </location>
</feature>
<reference evidence="9" key="2">
    <citation type="journal article" date="2020" name="Nat. Ecol. Evol.">
        <title>Deeply conserved synteny resolves early events in vertebrate evolution.</title>
        <authorList>
            <person name="Simakov O."/>
            <person name="Marletaz F."/>
            <person name="Yue J.X."/>
            <person name="O'Connell B."/>
            <person name="Jenkins J."/>
            <person name="Brandt A."/>
            <person name="Calef R."/>
            <person name="Tung C.H."/>
            <person name="Huang T.K."/>
            <person name="Schmutz J."/>
            <person name="Satoh N."/>
            <person name="Yu J.K."/>
            <person name="Putnam N.H."/>
            <person name="Green R.E."/>
            <person name="Rokhsar D.S."/>
        </authorList>
    </citation>
    <scope>NUCLEOTIDE SEQUENCE [LARGE SCALE GENOMIC DNA]</scope>
    <source>
        <strain evidence="9">S238N-H82</strain>
    </source>
</reference>
<feature type="domain" description="MSP" evidence="7">
    <location>
        <begin position="10"/>
        <end position="123"/>
    </location>
</feature>
<dbReference type="OMA" id="CCIKITF"/>
<dbReference type="SUPFAM" id="SSF49354">
    <property type="entry name" value="PapD-like"/>
    <property type="match status" value="1"/>
</dbReference>
<evidence type="ECO:0000313" key="8">
    <source>
        <dbReference type="EMBL" id="EEN51086.1"/>
    </source>
</evidence>
<dbReference type="InParanoid" id="C3Z8I1"/>
<evidence type="ECO:0000256" key="2">
    <source>
        <dbReference type="ARBA" id="ARBA00008932"/>
    </source>
</evidence>
<dbReference type="STRING" id="7739.C3Z8I1"/>
<dbReference type="InterPro" id="IPR000535">
    <property type="entry name" value="MSP_dom"/>
</dbReference>
<keyword evidence="9" id="KW-1185">Reference proteome</keyword>
<gene>
    <name evidence="10" type="primary">LOC118424461</name>
    <name evidence="8" type="ORF">BRAFLDRAFT_90185</name>
</gene>
<evidence type="ECO:0000256" key="6">
    <source>
        <dbReference type="SAM" id="MobiDB-lite"/>
    </source>
</evidence>
<evidence type="ECO:0000313" key="9">
    <source>
        <dbReference type="Proteomes" id="UP000001554"/>
    </source>
</evidence>
<dbReference type="RefSeq" id="XP_035688924.1">
    <property type="nucleotide sequence ID" value="XM_035833031.1"/>
</dbReference>
<dbReference type="KEGG" id="bfo:118424461"/>
<evidence type="ECO:0000256" key="5">
    <source>
        <dbReference type="ARBA" id="ARBA00023136"/>
    </source>
</evidence>
<dbReference type="PANTHER" id="PTHR10809">
    <property type="entry name" value="VESICLE-ASSOCIATED MEMBRANE PROTEIN-ASSOCIATED PROTEIN"/>
    <property type="match status" value="1"/>
</dbReference>
<dbReference type="GO" id="GO:0043495">
    <property type="term" value="F:protein-membrane adaptor activity"/>
    <property type="evidence" value="ECO:0000318"/>
    <property type="project" value="GO_Central"/>
</dbReference>
<sequence>MKEHNKEQKTVSLDRSVLNFFAPYDRRQTQVVRVCNPSDHHVCFIVKSCAPGRCYSDPNMGVIGPKCCIKITFELKENGYDPKEKIKHKFHIEVLPKPDGVNPVGRGMYEDLFKNKRPAILHLRCAFTGGDLSEDSDLETDGRFQTGLGRTLSCMKLRRKKRYRLFSGEGAPDPDEFPGFQGNDEYHTGMSNSAYDSKNANQVAIADVVSKNNNMAAEEEFEVEDDDSDGSFDDNNINDNGNELNLRLMEPLLAK</sequence>
<comment type="similarity">
    <text evidence="2">Belongs to the VAMP-associated protein (VAP) (TC 9.B.17) family.</text>
</comment>
<evidence type="ECO:0000259" key="7">
    <source>
        <dbReference type="PROSITE" id="PS50202"/>
    </source>
</evidence>
<dbReference type="AlphaFoldDB" id="C3Z8I1"/>
<keyword evidence="4" id="KW-1133">Transmembrane helix</keyword>
<dbReference type="PANTHER" id="PTHR10809:SF6">
    <property type="entry name" value="AT11025P-RELATED"/>
    <property type="match status" value="1"/>
</dbReference>